<dbReference type="InterPro" id="IPR022372">
    <property type="entry name" value="Accessory_SS_Asp1"/>
</dbReference>
<sequence length="494" mass="57679">MEFDDTVNQLMMFNQAKEKNKTIILEYAPMLRDFLQRQDLYDIDYYSIFDDLQDTHLDNIRPVNPLEFAWSKNAVFIYNPFYILVRVDNQPYAQIISGNLGQLQRINFFKEKKLSKVYIFDDRGFLSSIVTHNDNGFEKQEFFNLAGEWRFRLEHNGEVTVNPLFKQNFKQTKYDSMRDLISEKYSEFIEHNLTEDDVVVLAGEKRHNQRILDLPRQSKVIMSIFSDRLDIEHDFPDLEQLKKVDVIVADTPRNTELVKDKLAELNMQVPVLQIPPFDSRLRLGQSQRIRALRVFVLVDKTPIEELKIVTNEVSQFMQKNKYVELILGGYAANSSSMEKLDYLKERILDKLNITEADVQVAEMAENELQDEESQEILRNVKLFKRVDFYKIDSENSLVSKWNFVRLIIGMGKDMDLYLQIAGISAGIPQINSVPSPYVNHQKNGLIVPDSLELKHALEYYLVGLKNWNEALVYTAKKIVQYSSDNLVGLWNDAL</sequence>
<dbReference type="AlphaFoldDB" id="C2EHV1"/>
<protein>
    <submittedName>
        <fullName evidence="1">Accessory Sec system protein Asp1</fullName>
    </submittedName>
</protein>
<dbReference type="HOGENOM" id="CLU_038827_1_0_9"/>
<dbReference type="RefSeq" id="WP_003701484.1">
    <property type="nucleotide sequence ID" value="NZ_GG693226.1"/>
</dbReference>
<dbReference type="NCBIfam" id="TIGR03713">
    <property type="entry name" value="acc_sec_asp1"/>
    <property type="match status" value="1"/>
</dbReference>
<dbReference type="GO" id="GO:0015031">
    <property type="term" value="P:protein transport"/>
    <property type="evidence" value="ECO:0007669"/>
    <property type="project" value="InterPro"/>
</dbReference>
<organism evidence="1 2">
    <name type="scientific">Ligilactobacillus salivarius DSM 20555 = ATCC 11741</name>
    <dbReference type="NCBI Taxonomy" id="1423799"/>
    <lineage>
        <taxon>Bacteria</taxon>
        <taxon>Bacillati</taxon>
        <taxon>Bacillota</taxon>
        <taxon>Bacilli</taxon>
        <taxon>Lactobacillales</taxon>
        <taxon>Lactobacillaceae</taxon>
        <taxon>Ligilactobacillus</taxon>
    </lineage>
</organism>
<dbReference type="PATRIC" id="fig|1423799.3.peg.1751"/>
<proteinExistence type="predicted"/>
<dbReference type="Pfam" id="PF16993">
    <property type="entry name" value="Asp1"/>
    <property type="match status" value="1"/>
</dbReference>
<reference evidence="1 2" key="1">
    <citation type="submission" date="2009-01" db="EMBL/GenBank/DDBJ databases">
        <authorList>
            <person name="Qin X."/>
            <person name="Bachman B."/>
            <person name="Battles P."/>
            <person name="Bell A."/>
            <person name="Bess C."/>
            <person name="Bickham C."/>
            <person name="Chaboub L."/>
            <person name="Chen D."/>
            <person name="Coyle M."/>
            <person name="Deiros D.R."/>
            <person name="Dinh H."/>
            <person name="Forbes L."/>
            <person name="Fowler G."/>
            <person name="Francisco L."/>
            <person name="Fu Q."/>
            <person name="Gubbala S."/>
            <person name="Hale W."/>
            <person name="Han Y."/>
            <person name="Hemphill L."/>
            <person name="Highlander S.K."/>
            <person name="Hirani K."/>
            <person name="Hogues M."/>
            <person name="Jackson L."/>
            <person name="Jakkamsetti A."/>
            <person name="Javaid M."/>
            <person name="Jiang H."/>
            <person name="Korchina V."/>
            <person name="Kovar C."/>
            <person name="Lara F."/>
            <person name="Lee S."/>
            <person name="Mata R."/>
            <person name="Mathew T."/>
            <person name="Moen C."/>
            <person name="Morales K."/>
            <person name="Munidasa M."/>
            <person name="Nazareth L."/>
            <person name="Ngo R."/>
            <person name="Nguyen L."/>
            <person name="Okwuonu G."/>
            <person name="Ongeri F."/>
            <person name="Patil S."/>
            <person name="Petrosino J."/>
            <person name="Pham C."/>
            <person name="Pham P."/>
            <person name="Pu L.-L."/>
            <person name="Puazo M."/>
            <person name="Raj R."/>
            <person name="Reid J."/>
            <person name="Rouhana J."/>
            <person name="Saada N."/>
            <person name="Shang Y."/>
            <person name="Simmons D."/>
            <person name="Thornton R."/>
            <person name="Warren J."/>
            <person name="Weissenberger G."/>
            <person name="Zhang J."/>
            <person name="Zhang L."/>
            <person name="Zhou C."/>
            <person name="Zhu D."/>
            <person name="Muzny D."/>
            <person name="Worley K."/>
            <person name="Gibbs R."/>
        </authorList>
    </citation>
    <scope>NUCLEOTIDE SEQUENCE [LARGE SCALE GENOMIC DNA]</scope>
    <source>
        <strain evidence="1 2">ATCC 11741</strain>
    </source>
</reference>
<dbReference type="Proteomes" id="UP000003531">
    <property type="component" value="Unassembled WGS sequence"/>
</dbReference>
<comment type="caution">
    <text evidence="1">The sequence shown here is derived from an EMBL/GenBank/DDBJ whole genome shotgun (WGS) entry which is preliminary data.</text>
</comment>
<dbReference type="EMBL" id="ACGT01000019">
    <property type="protein sequence ID" value="EEJ73948.1"/>
    <property type="molecule type" value="Genomic_DNA"/>
</dbReference>
<accession>C2EHV1</accession>
<gene>
    <name evidence="1" type="primary">asp1</name>
    <name evidence="1" type="ORF">HMPREF0545_1223</name>
</gene>
<name>C2EHV1_9LACO</name>
<evidence type="ECO:0000313" key="2">
    <source>
        <dbReference type="Proteomes" id="UP000003531"/>
    </source>
</evidence>
<evidence type="ECO:0000313" key="1">
    <source>
        <dbReference type="EMBL" id="EEJ73948.1"/>
    </source>
</evidence>